<keyword evidence="1" id="KW-1133">Transmembrane helix</keyword>
<accession>D4RYF4</accession>
<evidence type="ECO:0008006" key="4">
    <source>
        <dbReference type="Google" id="ProtNLM"/>
    </source>
</evidence>
<dbReference type="RefSeq" id="WP_005602013.1">
    <property type="nucleotide sequence ID" value="NZ_GG663521.1"/>
</dbReference>
<organism evidence="2 3">
    <name type="scientific">Eshraghiella crossota DSM 2876</name>
    <dbReference type="NCBI Taxonomy" id="511680"/>
    <lineage>
        <taxon>Bacteria</taxon>
        <taxon>Bacillati</taxon>
        <taxon>Bacillota</taxon>
        <taxon>Clostridia</taxon>
        <taxon>Lachnospirales</taxon>
        <taxon>Lachnospiraceae</taxon>
        <taxon>Eshraghiella</taxon>
    </lineage>
</organism>
<dbReference type="AlphaFoldDB" id="D4RYF4"/>
<feature type="transmembrane region" description="Helical" evidence="1">
    <location>
        <begin position="124"/>
        <end position="147"/>
    </location>
</feature>
<evidence type="ECO:0000256" key="1">
    <source>
        <dbReference type="SAM" id="Phobius"/>
    </source>
</evidence>
<evidence type="ECO:0000313" key="3">
    <source>
        <dbReference type="Proteomes" id="UP000006238"/>
    </source>
</evidence>
<dbReference type="eggNOG" id="ENOG50335YX">
    <property type="taxonomic scope" value="Bacteria"/>
</dbReference>
<keyword evidence="3" id="KW-1185">Reference proteome</keyword>
<feature type="transmembrane region" description="Helical" evidence="1">
    <location>
        <begin position="181"/>
        <end position="206"/>
    </location>
</feature>
<evidence type="ECO:0000313" key="2">
    <source>
        <dbReference type="EMBL" id="EFF69054.1"/>
    </source>
</evidence>
<protein>
    <recommendedName>
        <fullName evidence="4">Yip1 domain-containing protein</fullName>
    </recommendedName>
</protein>
<proteinExistence type="predicted"/>
<dbReference type="GeneID" id="98917197"/>
<keyword evidence="1" id="KW-0812">Transmembrane</keyword>
<gene>
    <name evidence="2" type="ORF">BUTYVIB_00859</name>
</gene>
<comment type="caution">
    <text evidence="2">The sequence shown here is derived from an EMBL/GenBank/DDBJ whole genome shotgun (WGS) entry which is preliminary data.</text>
</comment>
<reference evidence="2 3" key="1">
    <citation type="submission" date="2010-02" db="EMBL/GenBank/DDBJ databases">
        <authorList>
            <person name="Weinstock G."/>
            <person name="Sodergren E."/>
            <person name="Clifton S."/>
            <person name="Fulton L."/>
            <person name="Fulton B."/>
            <person name="Courtney L."/>
            <person name="Fronick C."/>
            <person name="Harrison M."/>
            <person name="Strong C."/>
            <person name="Farmer C."/>
            <person name="Delahaunty K."/>
            <person name="Markovic C."/>
            <person name="Hall O."/>
            <person name="Minx P."/>
            <person name="Tomlinson C."/>
            <person name="Mitreva M."/>
            <person name="Nelson J."/>
            <person name="Hou S."/>
            <person name="Wollam A."/>
            <person name="Pepin K.H."/>
            <person name="Johnson M."/>
            <person name="Bhonagiri V."/>
            <person name="Zhang X."/>
            <person name="Suruliraj S."/>
            <person name="Warren W."/>
            <person name="Chinwalla A."/>
            <person name="Mardis E.R."/>
            <person name="Wilson R.K."/>
        </authorList>
    </citation>
    <scope>NUCLEOTIDE SEQUENCE [LARGE SCALE GENOMIC DNA]</scope>
    <source>
        <strain evidence="2 3">DSM 2876</strain>
    </source>
</reference>
<sequence length="321" mass="34436">MGFCTFCGKQLADGEVCTCQQTAPQQNVYGTPQNNGGTQGTYTAPQGTYTAPQQGTYTAPQGGYNTAQGNGMPQGETYTAPQKQPKVKGDNLFTPVINSIKETAKNPLDAADTYYKTATLKTAITSMVTVVVLYVLVSIFNLLGHVWHILAVTKRYYGAFSYRHTDKGDILALSGITGGTWVQAIFFPIVYAILMAAIVIGMAYLVNALVIKKDKVNLVNVARFGGAVSPAIGTALLVRFINGFVHVSGINGTILAGLYFAALVVALLQSLEIIRGMVSEKNKYVLATIILVAGLVIGDYLVGTLFLGHFYQYFSSIPMLL</sequence>
<feature type="transmembrane region" description="Helical" evidence="1">
    <location>
        <begin position="253"/>
        <end position="274"/>
    </location>
</feature>
<dbReference type="Proteomes" id="UP000006238">
    <property type="component" value="Unassembled WGS sequence"/>
</dbReference>
<name>D4RYF4_9FIRM</name>
<dbReference type="EMBL" id="ABWN01000022">
    <property type="protein sequence ID" value="EFF69054.1"/>
    <property type="molecule type" value="Genomic_DNA"/>
</dbReference>
<keyword evidence="1" id="KW-0472">Membrane</keyword>
<dbReference type="HOGENOM" id="CLU_865165_0_0_9"/>
<feature type="transmembrane region" description="Helical" evidence="1">
    <location>
        <begin position="218"/>
        <end position="241"/>
    </location>
</feature>
<dbReference type="STRING" id="45851.BHV86_01780"/>
<feature type="transmembrane region" description="Helical" evidence="1">
    <location>
        <begin position="286"/>
        <end position="311"/>
    </location>
</feature>